<dbReference type="RefSeq" id="WP_286345082.1">
    <property type="nucleotide sequence ID" value="NZ_AP027732.1"/>
</dbReference>
<evidence type="ECO:0000256" key="1">
    <source>
        <dbReference type="ARBA" id="ARBA00000085"/>
    </source>
</evidence>
<accession>A0ABM8GI19</accession>
<evidence type="ECO:0000256" key="5">
    <source>
        <dbReference type="ARBA" id="ARBA00023012"/>
    </source>
</evidence>
<keyword evidence="4" id="KW-0418">Kinase</keyword>
<reference evidence="8" key="1">
    <citation type="journal article" date="2019" name="Int. J. Syst. Evol. Microbiol.">
        <title>The Global Catalogue of Microorganisms (GCM) 10K type strain sequencing project: providing services to taxonomists for standard genome sequencing and annotation.</title>
        <authorList>
            <consortium name="The Broad Institute Genomics Platform"/>
            <consortium name="The Broad Institute Genome Sequencing Center for Infectious Disease"/>
            <person name="Wu L."/>
            <person name="Ma J."/>
        </authorList>
    </citation>
    <scope>NUCLEOTIDE SEQUENCE [LARGE SCALE GENOMIC DNA]</scope>
    <source>
        <strain evidence="8">NBRC 108728</strain>
    </source>
</reference>
<feature type="domain" description="Histidine kinase" evidence="6">
    <location>
        <begin position="1"/>
        <end position="199"/>
    </location>
</feature>
<dbReference type="EMBL" id="AP027732">
    <property type="protein sequence ID" value="BDZ48030.1"/>
    <property type="molecule type" value="Genomic_DNA"/>
</dbReference>
<dbReference type="InterPro" id="IPR004358">
    <property type="entry name" value="Sig_transdc_His_kin-like_C"/>
</dbReference>
<dbReference type="PRINTS" id="PR00344">
    <property type="entry name" value="BCTRLSENSOR"/>
</dbReference>
<dbReference type="PANTHER" id="PTHR43711">
    <property type="entry name" value="TWO-COMPONENT HISTIDINE KINASE"/>
    <property type="match status" value="1"/>
</dbReference>
<dbReference type="EC" id="2.7.13.3" evidence="2"/>
<dbReference type="PROSITE" id="PS50109">
    <property type="entry name" value="HIS_KIN"/>
    <property type="match status" value="1"/>
</dbReference>
<dbReference type="PANTHER" id="PTHR43711:SF1">
    <property type="entry name" value="HISTIDINE KINASE 1"/>
    <property type="match status" value="1"/>
</dbReference>
<evidence type="ECO:0000313" key="7">
    <source>
        <dbReference type="EMBL" id="BDZ48030.1"/>
    </source>
</evidence>
<keyword evidence="3" id="KW-0808">Transferase</keyword>
<comment type="catalytic activity">
    <reaction evidence="1">
        <text>ATP + protein L-histidine = ADP + protein N-phospho-L-histidine.</text>
        <dbReference type="EC" id="2.7.13.3"/>
    </reaction>
</comment>
<dbReference type="Gene3D" id="3.30.565.10">
    <property type="entry name" value="Histidine kinase-like ATPase, C-terminal domain"/>
    <property type="match status" value="1"/>
</dbReference>
<keyword evidence="5" id="KW-0902">Two-component regulatory system</keyword>
<evidence type="ECO:0000259" key="6">
    <source>
        <dbReference type="PROSITE" id="PS50109"/>
    </source>
</evidence>
<dbReference type="Proteomes" id="UP001321486">
    <property type="component" value="Chromosome"/>
</dbReference>
<dbReference type="SUPFAM" id="SSF55874">
    <property type="entry name" value="ATPase domain of HSP90 chaperone/DNA topoisomerase II/histidine kinase"/>
    <property type="match status" value="1"/>
</dbReference>
<organism evidence="7 8">
    <name type="scientific">Frondihabitans sucicola</name>
    <dbReference type="NCBI Taxonomy" id="1268041"/>
    <lineage>
        <taxon>Bacteria</taxon>
        <taxon>Bacillati</taxon>
        <taxon>Actinomycetota</taxon>
        <taxon>Actinomycetes</taxon>
        <taxon>Micrococcales</taxon>
        <taxon>Microbacteriaceae</taxon>
        <taxon>Frondihabitans</taxon>
    </lineage>
</organism>
<evidence type="ECO:0000313" key="8">
    <source>
        <dbReference type="Proteomes" id="UP001321486"/>
    </source>
</evidence>
<dbReference type="CDD" id="cd00075">
    <property type="entry name" value="HATPase"/>
    <property type="match status" value="1"/>
</dbReference>
<evidence type="ECO:0000256" key="3">
    <source>
        <dbReference type="ARBA" id="ARBA00022679"/>
    </source>
</evidence>
<evidence type="ECO:0000256" key="4">
    <source>
        <dbReference type="ARBA" id="ARBA00022777"/>
    </source>
</evidence>
<dbReference type="InterPro" id="IPR036890">
    <property type="entry name" value="HATPase_C_sf"/>
</dbReference>
<sequence length="209" mass="21955">MRQHAEVAMSYPEQLPPGQLADTVLTEGGRLAELVSAMLLLARADEGALAGVVHAVDLDDLVLAEAARLRASGQLVVESSGVSAARLRGDPGLLSQVVRNLADNAARHAAGTVRFELHDEGTRVVLAVEDDGAGIEPDERERVFERFVRLDEARARESGGSGLGLAIVRGIVSGHGGTVRVTSGELSGARFEVILPVRDLPAVDRADAT</sequence>
<dbReference type="Pfam" id="PF02518">
    <property type="entry name" value="HATPase_c"/>
    <property type="match status" value="1"/>
</dbReference>
<protein>
    <recommendedName>
        <fullName evidence="2">histidine kinase</fullName>
        <ecNumber evidence="2">2.7.13.3</ecNumber>
    </recommendedName>
</protein>
<name>A0ABM8GI19_9MICO</name>
<dbReference type="SMART" id="SM00387">
    <property type="entry name" value="HATPase_c"/>
    <property type="match status" value="1"/>
</dbReference>
<keyword evidence="8" id="KW-1185">Reference proteome</keyword>
<gene>
    <name evidence="7" type="ORF">GCM10025867_02710</name>
</gene>
<dbReference type="InterPro" id="IPR003594">
    <property type="entry name" value="HATPase_dom"/>
</dbReference>
<dbReference type="InterPro" id="IPR050736">
    <property type="entry name" value="Sensor_HK_Regulatory"/>
</dbReference>
<evidence type="ECO:0000256" key="2">
    <source>
        <dbReference type="ARBA" id="ARBA00012438"/>
    </source>
</evidence>
<dbReference type="InterPro" id="IPR005467">
    <property type="entry name" value="His_kinase_dom"/>
</dbReference>
<proteinExistence type="predicted"/>